<sequence>MVYFIKEPPPESLWLIFDCSKMTIKEIIEIIGILRVVSDNEKEVIEALRSLCFSELTIKQMNCIYKNVKWSRRNKYLLKELVREYNKQKNNVEPSGNVVKLPPIITSNGDKSSEIKIPFMKKPLKIRK</sequence>
<reference evidence="1" key="1">
    <citation type="journal article" date="2020" name="Nature">
        <title>Giant virus diversity and host interactions through global metagenomics.</title>
        <authorList>
            <person name="Schulz F."/>
            <person name="Roux S."/>
            <person name="Paez-Espino D."/>
            <person name="Jungbluth S."/>
            <person name="Walsh D.A."/>
            <person name="Denef V.J."/>
            <person name="McMahon K.D."/>
            <person name="Konstantinidis K.T."/>
            <person name="Eloe-Fadrosh E.A."/>
            <person name="Kyrpides N.C."/>
            <person name="Woyke T."/>
        </authorList>
    </citation>
    <scope>NUCLEOTIDE SEQUENCE</scope>
    <source>
        <strain evidence="1">GVMAG-S-ERX555907-94</strain>
    </source>
</reference>
<accession>A0A6C0KZ88</accession>
<dbReference type="AlphaFoldDB" id="A0A6C0KZ88"/>
<protein>
    <submittedName>
        <fullName evidence="1">Uncharacterized protein</fullName>
    </submittedName>
</protein>
<organism evidence="1">
    <name type="scientific">viral metagenome</name>
    <dbReference type="NCBI Taxonomy" id="1070528"/>
    <lineage>
        <taxon>unclassified sequences</taxon>
        <taxon>metagenomes</taxon>
        <taxon>organismal metagenomes</taxon>
    </lineage>
</organism>
<name>A0A6C0KZ88_9ZZZZ</name>
<dbReference type="EMBL" id="MN741026">
    <property type="protein sequence ID" value="QHU23295.1"/>
    <property type="molecule type" value="Genomic_DNA"/>
</dbReference>
<proteinExistence type="predicted"/>
<evidence type="ECO:0000313" key="1">
    <source>
        <dbReference type="EMBL" id="QHU23295.1"/>
    </source>
</evidence>